<dbReference type="NCBIfam" id="TIGR00254">
    <property type="entry name" value="GGDEF"/>
    <property type="match status" value="1"/>
</dbReference>
<dbReference type="RefSeq" id="WP_089701385.1">
    <property type="nucleotide sequence ID" value="NZ_FNII01000001.1"/>
</dbReference>
<dbReference type="InterPro" id="IPR001633">
    <property type="entry name" value="EAL_dom"/>
</dbReference>
<evidence type="ECO:0000313" key="5">
    <source>
        <dbReference type="EMBL" id="SDM90564.1"/>
    </source>
</evidence>
<dbReference type="Proteomes" id="UP000199677">
    <property type="component" value="Unassembled WGS sequence"/>
</dbReference>
<dbReference type="SUPFAM" id="SSF55785">
    <property type="entry name" value="PYP-like sensor domain (PAS domain)"/>
    <property type="match status" value="2"/>
</dbReference>
<evidence type="ECO:0000259" key="1">
    <source>
        <dbReference type="PROSITE" id="PS50112"/>
    </source>
</evidence>
<dbReference type="SUPFAM" id="SSF55073">
    <property type="entry name" value="Nucleotide cyclase"/>
    <property type="match status" value="1"/>
</dbReference>
<dbReference type="SMART" id="SM00086">
    <property type="entry name" value="PAC"/>
    <property type="match status" value="1"/>
</dbReference>
<feature type="domain" description="PAS" evidence="1">
    <location>
        <begin position="145"/>
        <end position="202"/>
    </location>
</feature>
<dbReference type="PANTHER" id="PTHR44757">
    <property type="entry name" value="DIGUANYLATE CYCLASE DGCP"/>
    <property type="match status" value="1"/>
</dbReference>
<feature type="domain" description="PAS" evidence="1">
    <location>
        <begin position="25"/>
        <end position="73"/>
    </location>
</feature>
<dbReference type="Gene3D" id="3.30.70.270">
    <property type="match status" value="1"/>
</dbReference>
<dbReference type="PROSITE" id="PS50887">
    <property type="entry name" value="GGDEF"/>
    <property type="match status" value="1"/>
</dbReference>
<dbReference type="PANTHER" id="PTHR44757:SF2">
    <property type="entry name" value="BIOFILM ARCHITECTURE MAINTENANCE PROTEIN MBAA"/>
    <property type="match status" value="1"/>
</dbReference>
<dbReference type="PROSITE" id="PS50883">
    <property type="entry name" value="EAL"/>
    <property type="match status" value="1"/>
</dbReference>
<dbReference type="InterPro" id="IPR035965">
    <property type="entry name" value="PAS-like_dom_sf"/>
</dbReference>
<dbReference type="SMART" id="SM00091">
    <property type="entry name" value="PAS"/>
    <property type="match status" value="2"/>
</dbReference>
<evidence type="ECO:0000259" key="2">
    <source>
        <dbReference type="PROSITE" id="PS50113"/>
    </source>
</evidence>
<dbReference type="InterPro" id="IPR000160">
    <property type="entry name" value="GGDEF_dom"/>
</dbReference>
<accession>A0A1G9X1E1</accession>
<sequence length="703" mass="78917">MTPSFRSLMPAAATQTAAILALHRLEAHHHALFESYPEGLFELDPLGKLLRWNTRLLSVLDKTETEITGLSYLSLLPVFYHSLMQRAFKAACTGKAQSFHCKTTSALGNSQWLVLTLVAVFEQDKVVSVYGRCLEINQYPFGESQRHLLTQVIEASPNGMVVADATQPGLPLIYVNEAFTCLTGYTRQEVLGQNCRFLQGEDTSPSAIQEIRRAIAHCKTVKVVLLNYRRDNTPFWNQFTLTPVINPQGVCTHFIGAQEDITHQREQEARIAHQASHDSLTGLPNLGSLQMHLEQVFLDKTRLNQHLVLFYIDLDDFKPINDAFGHTVGDKLLKTISQRLRQLIRSDDLVARLSSDEFVIMLTGYPSEQAVINLAHRLLSAIAEPFTLDSLCLHISASIGIASERGGAARPQELLHHANLAMQDAKRQGRNTWQWYCGENVDNVAEHVIIRRELHEAIHDNQLAAYYQPIVAAQDSTICCVEALIRWHHPTRGLLSPGHFMPIAEQTGQIIAIGQWVLERACRDIAELNRESTQPLKVAVNISPMQFQRGGFLTELESALEKSGLPPRLLELEVTESTLMCNTDQAITLLDQVRALGVSVALDDFGTGFSSLGYLRDLPINKVKLDRLFIREIAHNPKNAAIVQGVITMAHHLNLVVVAEGIETPEEQNDLRQRQCDLLQGFLFSRPIPFRELKRLPHQLDKR</sequence>
<feature type="domain" description="GGDEF" evidence="4">
    <location>
        <begin position="305"/>
        <end position="438"/>
    </location>
</feature>
<dbReference type="InterPro" id="IPR001610">
    <property type="entry name" value="PAC"/>
</dbReference>
<proteinExistence type="predicted"/>
<dbReference type="OrthoDB" id="9804951at2"/>
<dbReference type="SUPFAM" id="SSF141868">
    <property type="entry name" value="EAL domain-like"/>
    <property type="match status" value="1"/>
</dbReference>
<dbReference type="Gene3D" id="3.20.20.450">
    <property type="entry name" value="EAL domain"/>
    <property type="match status" value="1"/>
</dbReference>
<dbReference type="InterPro" id="IPR043128">
    <property type="entry name" value="Rev_trsase/Diguanyl_cyclase"/>
</dbReference>
<dbReference type="AlphaFoldDB" id="A0A1G9X1E1"/>
<dbReference type="Pfam" id="PF00990">
    <property type="entry name" value="GGDEF"/>
    <property type="match status" value="1"/>
</dbReference>
<evidence type="ECO:0000313" key="6">
    <source>
        <dbReference type="Proteomes" id="UP000199677"/>
    </source>
</evidence>
<dbReference type="NCBIfam" id="TIGR00229">
    <property type="entry name" value="sensory_box"/>
    <property type="match status" value="1"/>
</dbReference>
<evidence type="ECO:0000259" key="4">
    <source>
        <dbReference type="PROSITE" id="PS50887"/>
    </source>
</evidence>
<dbReference type="Gene3D" id="3.30.450.20">
    <property type="entry name" value="PAS domain"/>
    <property type="match status" value="2"/>
</dbReference>
<dbReference type="CDD" id="cd01948">
    <property type="entry name" value="EAL"/>
    <property type="match status" value="1"/>
</dbReference>
<dbReference type="CDD" id="cd01949">
    <property type="entry name" value="GGDEF"/>
    <property type="match status" value="1"/>
</dbReference>
<evidence type="ECO:0000259" key="3">
    <source>
        <dbReference type="PROSITE" id="PS50883"/>
    </source>
</evidence>
<dbReference type="InterPro" id="IPR000014">
    <property type="entry name" value="PAS"/>
</dbReference>
<dbReference type="Pfam" id="PF13426">
    <property type="entry name" value="PAS_9"/>
    <property type="match status" value="1"/>
</dbReference>
<feature type="domain" description="EAL" evidence="3">
    <location>
        <begin position="447"/>
        <end position="701"/>
    </location>
</feature>
<dbReference type="EMBL" id="FNII01000001">
    <property type="protein sequence ID" value="SDM90564.1"/>
    <property type="molecule type" value="Genomic_DNA"/>
</dbReference>
<protein>
    <submittedName>
        <fullName evidence="5">PAS domain S-box-containing protein/diguanylate cyclase (GGDEF) domain-containing protein</fullName>
    </submittedName>
</protein>
<dbReference type="PROSITE" id="PS50113">
    <property type="entry name" value="PAC"/>
    <property type="match status" value="1"/>
</dbReference>
<dbReference type="STRING" id="416873.SAMN04487951_10192"/>
<dbReference type="SMART" id="SM00052">
    <property type="entry name" value="EAL"/>
    <property type="match status" value="1"/>
</dbReference>
<name>A0A1G9X1E1_9GAMM</name>
<dbReference type="InterPro" id="IPR035919">
    <property type="entry name" value="EAL_sf"/>
</dbReference>
<dbReference type="InterPro" id="IPR052155">
    <property type="entry name" value="Biofilm_reg_signaling"/>
</dbReference>
<keyword evidence="6" id="KW-1185">Reference proteome</keyword>
<dbReference type="Pfam" id="PF00563">
    <property type="entry name" value="EAL"/>
    <property type="match status" value="1"/>
</dbReference>
<dbReference type="InterPro" id="IPR029787">
    <property type="entry name" value="Nucleotide_cyclase"/>
</dbReference>
<dbReference type="SMART" id="SM00267">
    <property type="entry name" value="GGDEF"/>
    <property type="match status" value="1"/>
</dbReference>
<gene>
    <name evidence="5" type="ORF">SAMN04487951_10192</name>
</gene>
<reference evidence="6" key="1">
    <citation type="submission" date="2016-10" db="EMBL/GenBank/DDBJ databases">
        <authorList>
            <person name="Varghese N."/>
            <person name="Submissions S."/>
        </authorList>
    </citation>
    <scope>NUCLEOTIDE SEQUENCE [LARGE SCALE GENOMIC DNA]</scope>
    <source>
        <strain evidence="6">CGMCC 1.6494</strain>
    </source>
</reference>
<feature type="domain" description="PAC" evidence="2">
    <location>
        <begin position="219"/>
        <end position="273"/>
    </location>
</feature>
<dbReference type="CDD" id="cd00130">
    <property type="entry name" value="PAS"/>
    <property type="match status" value="1"/>
</dbReference>
<dbReference type="InterPro" id="IPR000700">
    <property type="entry name" value="PAS-assoc_C"/>
</dbReference>
<organism evidence="5 6">
    <name type="scientific">Vreelandella arcis</name>
    <dbReference type="NCBI Taxonomy" id="416873"/>
    <lineage>
        <taxon>Bacteria</taxon>
        <taxon>Pseudomonadati</taxon>
        <taxon>Pseudomonadota</taxon>
        <taxon>Gammaproteobacteria</taxon>
        <taxon>Oceanospirillales</taxon>
        <taxon>Halomonadaceae</taxon>
        <taxon>Vreelandella</taxon>
    </lineage>
</organism>
<dbReference type="PROSITE" id="PS50112">
    <property type="entry name" value="PAS"/>
    <property type="match status" value="2"/>
</dbReference>